<proteinExistence type="predicted"/>
<dbReference type="Pfam" id="PF13598">
    <property type="entry name" value="DUF4139"/>
    <property type="match status" value="1"/>
</dbReference>
<evidence type="ECO:0000259" key="3">
    <source>
        <dbReference type="Pfam" id="PF13598"/>
    </source>
</evidence>
<dbReference type="RefSeq" id="WP_013393906.1">
    <property type="nucleotide sequence ID" value="NC_014640.1"/>
</dbReference>
<sequence>MRRTLLALAIATIPGLAAAAGLASSIGSVTVYQDRAVVTRAASSELAAGEHELVLEKLPASLQENSLQVSAKSTGQATLLDVKVRDAYQADTANERVKQLEEQVRKLQGQQALLDDEAAVLDNQRELVLMMQRGATEPAKDGARLTLDELKAIQSLSADSLARALAGLRRVAEQKEALERELTALQNQLGQLQNSLNRRTKTVTLRVNLARAGKLDLNVSYAVAGARWTPAYDARLRPADRSVDLGYFGVIRQNTGEDWNNVKLTLSTARPSLGGGAPALQPWIVDVAAPPPPPRPRPSPAPVAAMQQAEAQAKMSRQRVQSFEDAGAPAVEIVPEPLEQATAQVQAEATSASFQIKNPATLLSDNSSQRVAIATAKLPATLQYQSTPALREAMFLTAHASNNTDFPFLAGSLNTFLDDAFVAASAMKAVMPGEKLELALGADEGISIKRQLVNRYTESTGFSGSGKRVTYEYKITVKNNKATKEQVSFKDRLPISRNEKIVVKLLSPADREIKREEDGKLVWDWEMEPGKSRETVLKFSVDYPGDIDVSGI</sequence>
<dbReference type="Proteomes" id="UP000006876">
    <property type="component" value="Chromosome"/>
</dbReference>
<dbReference type="PATRIC" id="fig|762376.5.peg.3289"/>
<dbReference type="PANTHER" id="PTHR31005">
    <property type="entry name" value="DUF4139 DOMAIN-CONTAINING PROTEIN"/>
    <property type="match status" value="1"/>
</dbReference>
<dbReference type="PANTHER" id="PTHR31005:SF8">
    <property type="entry name" value="DUF4139 DOMAIN-CONTAINING PROTEIN"/>
    <property type="match status" value="1"/>
</dbReference>
<accession>E3HGU1</accession>
<feature type="domain" description="DUF4139" evidence="3">
    <location>
        <begin position="217"/>
        <end position="544"/>
    </location>
</feature>
<feature type="coiled-coil region" evidence="1">
    <location>
        <begin position="161"/>
        <end position="195"/>
    </location>
</feature>
<evidence type="ECO:0000313" key="5">
    <source>
        <dbReference type="EMBL" id="ADP16591.1"/>
    </source>
</evidence>
<dbReference type="eggNOG" id="COG5316">
    <property type="taxonomic scope" value="Bacteria"/>
</dbReference>
<evidence type="ECO:0000313" key="6">
    <source>
        <dbReference type="Proteomes" id="UP000006876"/>
    </source>
</evidence>
<name>E3HGU1_ACHXA</name>
<evidence type="ECO:0008006" key="7">
    <source>
        <dbReference type="Google" id="ProtNLM"/>
    </source>
</evidence>
<keyword evidence="2" id="KW-0732">Signal</keyword>
<feature type="domain" description="DUF4140" evidence="4">
    <location>
        <begin position="29"/>
        <end position="127"/>
    </location>
</feature>
<dbReference type="HOGENOM" id="CLU_010457_2_0_4"/>
<dbReference type="STRING" id="762376.AXYL_03271"/>
<dbReference type="AlphaFoldDB" id="E3HGU1"/>
<protein>
    <recommendedName>
        <fullName evidence="7">Mucoidy inhibitor A</fullName>
    </recommendedName>
</protein>
<dbReference type="InterPro" id="IPR025554">
    <property type="entry name" value="DUF4140"/>
</dbReference>
<organism evidence="5 6">
    <name type="scientific">Achromobacter xylosoxidans (strain A8)</name>
    <dbReference type="NCBI Taxonomy" id="762376"/>
    <lineage>
        <taxon>Bacteria</taxon>
        <taxon>Pseudomonadati</taxon>
        <taxon>Pseudomonadota</taxon>
        <taxon>Betaproteobacteria</taxon>
        <taxon>Burkholderiales</taxon>
        <taxon>Alcaligenaceae</taxon>
        <taxon>Achromobacter</taxon>
    </lineage>
</organism>
<dbReference type="EMBL" id="CP002287">
    <property type="protein sequence ID" value="ADP16591.1"/>
    <property type="molecule type" value="Genomic_DNA"/>
</dbReference>
<feature type="chain" id="PRO_5003170443" description="Mucoidy inhibitor A" evidence="2">
    <location>
        <begin position="20"/>
        <end position="552"/>
    </location>
</feature>
<evidence type="ECO:0000256" key="2">
    <source>
        <dbReference type="SAM" id="SignalP"/>
    </source>
</evidence>
<keyword evidence="1" id="KW-0175">Coiled coil</keyword>
<dbReference type="InterPro" id="IPR011935">
    <property type="entry name" value="CHP02231"/>
</dbReference>
<evidence type="ECO:0000256" key="1">
    <source>
        <dbReference type="SAM" id="Coils"/>
    </source>
</evidence>
<feature type="signal peptide" evidence="2">
    <location>
        <begin position="1"/>
        <end position="19"/>
    </location>
</feature>
<dbReference type="InterPro" id="IPR037291">
    <property type="entry name" value="DUF4139"/>
</dbReference>
<dbReference type="Pfam" id="PF13600">
    <property type="entry name" value="DUF4140"/>
    <property type="match status" value="1"/>
</dbReference>
<dbReference type="KEGG" id="axy:AXYL_03271"/>
<gene>
    <name evidence="5" type="ordered locus">AXYL_03271</name>
</gene>
<evidence type="ECO:0000259" key="4">
    <source>
        <dbReference type="Pfam" id="PF13600"/>
    </source>
</evidence>
<dbReference type="NCBIfam" id="TIGR02231">
    <property type="entry name" value="mucoidy inhibitor MuiA family protein"/>
    <property type="match status" value="1"/>
</dbReference>
<reference evidence="5 6" key="1">
    <citation type="journal article" date="2011" name="J. Bacteriol.">
        <title>Complete genome sequence of the haloaromatic acid-degrading bacterium Achromobacter xylosoxidans A8.</title>
        <authorList>
            <person name="Strnad H."/>
            <person name="Ridl J."/>
            <person name="Paces J."/>
            <person name="Kolar M."/>
            <person name="Vlcek C."/>
            <person name="Paces V."/>
        </authorList>
    </citation>
    <scope>NUCLEOTIDE SEQUENCE [LARGE SCALE GENOMIC DNA]</scope>
    <source>
        <strain evidence="5 6">A8</strain>
    </source>
</reference>
<feature type="coiled-coil region" evidence="1">
    <location>
        <begin position="90"/>
        <end position="117"/>
    </location>
</feature>